<dbReference type="InterPro" id="IPR010290">
    <property type="entry name" value="TM_effector"/>
</dbReference>
<feature type="transmembrane region" description="Helical" evidence="7">
    <location>
        <begin position="63"/>
        <end position="83"/>
    </location>
</feature>
<feature type="transmembrane region" description="Helical" evidence="7">
    <location>
        <begin position="158"/>
        <end position="185"/>
    </location>
</feature>
<comment type="caution">
    <text evidence="9">The sequence shown here is derived from an EMBL/GenBank/DDBJ whole genome shotgun (WGS) entry which is preliminary data.</text>
</comment>
<keyword evidence="5 7" id="KW-1133">Transmembrane helix</keyword>
<evidence type="ECO:0000256" key="2">
    <source>
        <dbReference type="ARBA" id="ARBA00022448"/>
    </source>
</evidence>
<feature type="transmembrane region" description="Helical" evidence="7">
    <location>
        <begin position="35"/>
        <end position="57"/>
    </location>
</feature>
<comment type="subcellular location">
    <subcellularLocation>
        <location evidence="1">Cell inner membrane</location>
        <topology evidence="1">Multi-pass membrane protein</topology>
    </subcellularLocation>
</comment>
<dbReference type="PANTHER" id="PTHR23513">
    <property type="entry name" value="INTEGRAL MEMBRANE EFFLUX PROTEIN-RELATED"/>
    <property type="match status" value="1"/>
</dbReference>
<evidence type="ECO:0000256" key="3">
    <source>
        <dbReference type="ARBA" id="ARBA00022475"/>
    </source>
</evidence>
<dbReference type="PANTHER" id="PTHR23513:SF9">
    <property type="entry name" value="ENTEROBACTIN EXPORTER ENTS"/>
    <property type="match status" value="1"/>
</dbReference>
<accession>A0ABT9DC19</accession>
<evidence type="ECO:0000256" key="6">
    <source>
        <dbReference type="ARBA" id="ARBA00023136"/>
    </source>
</evidence>
<evidence type="ECO:0000259" key="8">
    <source>
        <dbReference type="PROSITE" id="PS50850"/>
    </source>
</evidence>
<protein>
    <submittedName>
        <fullName evidence="9">MFS transporter</fullName>
    </submittedName>
</protein>
<dbReference type="RefSeq" id="WP_304602140.1">
    <property type="nucleotide sequence ID" value="NZ_JAUQYP010000002.1"/>
</dbReference>
<dbReference type="PROSITE" id="PS50850">
    <property type="entry name" value="MFS"/>
    <property type="match status" value="1"/>
</dbReference>
<keyword evidence="4 7" id="KW-0812">Transmembrane</keyword>
<feature type="transmembrane region" description="Helical" evidence="7">
    <location>
        <begin position="123"/>
        <end position="146"/>
    </location>
</feature>
<evidence type="ECO:0000256" key="1">
    <source>
        <dbReference type="ARBA" id="ARBA00004429"/>
    </source>
</evidence>
<gene>
    <name evidence="9" type="ORF">Q6348_14680</name>
</gene>
<organism evidence="9 10">
    <name type="scientific">Actinotalea lenta</name>
    <dbReference type="NCBI Taxonomy" id="3064654"/>
    <lineage>
        <taxon>Bacteria</taxon>
        <taxon>Bacillati</taxon>
        <taxon>Actinomycetota</taxon>
        <taxon>Actinomycetes</taxon>
        <taxon>Micrococcales</taxon>
        <taxon>Cellulomonadaceae</taxon>
        <taxon>Actinotalea</taxon>
    </lineage>
</organism>
<sequence>MTEPEPPAPARVARGRRTLIDLAPLRESPAFARMWAGNAVSAVGAQLTVVAVGLQVYDLTSSTFAVSLVGLSALVPTVVAGLYGGVLADVLDRRLLLLAAAIVAWLSTASIAALAWAGRETVLSLYVLTALNATAATVIGATRNAVVPRLLPMRLLPAAAALEGLVFGLAVTVGPALAGVVVAAAGFAPAYTVDAVLFVGAFLGIVSLPAVRPEGEVTRAGLRSLLDGVRFLGTAPNVRASFAADIAAMVLGQPRVLFPAAGAVVLGGGAVTVGVLTAAGAVGAMLSGLLSGRFTGIRRQGVAIARAVQVYGGAVAVFGGVLAITALTRSGPAAGSVTSVTGAHLPAITAAAVVLAVAGAADNVSVIFRQAVLQSAVPDVMRGRLQGIFMVVVTGGPRVGDLYAGALATAVALWFPPLLGGLVIVGVLAALLRWQPTFRHYDARHPEP</sequence>
<feature type="transmembrane region" description="Helical" evidence="7">
    <location>
        <begin position="95"/>
        <end position="117"/>
    </location>
</feature>
<reference evidence="9 10" key="1">
    <citation type="submission" date="2023-07" db="EMBL/GenBank/DDBJ databases">
        <title>Description of novel actinomycetes strains, isolated from tidal flat sediment.</title>
        <authorList>
            <person name="Lu C."/>
        </authorList>
    </citation>
    <scope>NUCLEOTIDE SEQUENCE [LARGE SCALE GENOMIC DNA]</scope>
    <source>
        <strain evidence="9 10">SYSU T00b441</strain>
    </source>
</reference>
<feature type="domain" description="Major facilitator superfamily (MFS) profile" evidence="8">
    <location>
        <begin position="193"/>
        <end position="448"/>
    </location>
</feature>
<evidence type="ECO:0000313" key="10">
    <source>
        <dbReference type="Proteomes" id="UP001232536"/>
    </source>
</evidence>
<name>A0ABT9DC19_9CELL</name>
<evidence type="ECO:0000256" key="5">
    <source>
        <dbReference type="ARBA" id="ARBA00022989"/>
    </source>
</evidence>
<evidence type="ECO:0000313" key="9">
    <source>
        <dbReference type="EMBL" id="MDO8108440.1"/>
    </source>
</evidence>
<keyword evidence="3" id="KW-1003">Cell membrane</keyword>
<dbReference type="InterPro" id="IPR036259">
    <property type="entry name" value="MFS_trans_sf"/>
</dbReference>
<keyword evidence="2" id="KW-0813">Transport</keyword>
<keyword evidence="10" id="KW-1185">Reference proteome</keyword>
<evidence type="ECO:0000256" key="7">
    <source>
        <dbReference type="SAM" id="Phobius"/>
    </source>
</evidence>
<dbReference type="Pfam" id="PF05977">
    <property type="entry name" value="MFS_3"/>
    <property type="match status" value="1"/>
</dbReference>
<feature type="transmembrane region" description="Helical" evidence="7">
    <location>
        <begin position="414"/>
        <end position="434"/>
    </location>
</feature>
<proteinExistence type="predicted"/>
<dbReference type="SUPFAM" id="SSF103473">
    <property type="entry name" value="MFS general substrate transporter"/>
    <property type="match status" value="1"/>
</dbReference>
<dbReference type="Proteomes" id="UP001232536">
    <property type="component" value="Unassembled WGS sequence"/>
</dbReference>
<dbReference type="CDD" id="cd06173">
    <property type="entry name" value="MFS_MefA_like"/>
    <property type="match status" value="1"/>
</dbReference>
<feature type="transmembrane region" description="Helical" evidence="7">
    <location>
        <begin position="257"/>
        <end position="286"/>
    </location>
</feature>
<feature type="transmembrane region" description="Helical" evidence="7">
    <location>
        <begin position="191"/>
        <end position="211"/>
    </location>
</feature>
<keyword evidence="6 7" id="KW-0472">Membrane</keyword>
<feature type="transmembrane region" description="Helical" evidence="7">
    <location>
        <begin position="347"/>
        <end position="368"/>
    </location>
</feature>
<dbReference type="EMBL" id="JAUQYP010000002">
    <property type="protein sequence ID" value="MDO8108440.1"/>
    <property type="molecule type" value="Genomic_DNA"/>
</dbReference>
<evidence type="ECO:0000256" key="4">
    <source>
        <dbReference type="ARBA" id="ARBA00022692"/>
    </source>
</evidence>
<dbReference type="Gene3D" id="1.20.1250.20">
    <property type="entry name" value="MFS general substrate transporter like domains"/>
    <property type="match status" value="1"/>
</dbReference>
<dbReference type="InterPro" id="IPR020846">
    <property type="entry name" value="MFS_dom"/>
</dbReference>
<feature type="transmembrane region" description="Helical" evidence="7">
    <location>
        <begin position="307"/>
        <end position="327"/>
    </location>
</feature>